<dbReference type="Proteomes" id="UP000426246">
    <property type="component" value="Chromosome"/>
</dbReference>
<organism evidence="1 2">
    <name type="scientific">Paenibacillus psychroresistens</name>
    <dbReference type="NCBI Taxonomy" id="1778678"/>
    <lineage>
        <taxon>Bacteria</taxon>
        <taxon>Bacillati</taxon>
        <taxon>Bacillota</taxon>
        <taxon>Bacilli</taxon>
        <taxon>Bacillales</taxon>
        <taxon>Paenibacillaceae</taxon>
        <taxon>Paenibacillus</taxon>
    </lineage>
</organism>
<dbReference type="EMBL" id="CP034235">
    <property type="protein sequence ID" value="QGQ99326.1"/>
    <property type="molecule type" value="Genomic_DNA"/>
</dbReference>
<gene>
    <name evidence="1" type="ORF">EHS13_32920</name>
</gene>
<sequence>MKILNELNLQDGWNSRIFSLVSCARFLGNQESDAWIIGATGFAFSLHINKVCSVGGPQIWNAQGNYNVGHNLGFATYGESGMVHDADFKLKQSRAFENTKRAIDQGFPCFGYKLGVPEYYVVKGYDEEGYYFSGFGTDPLEVVGEISDPEIQEILNRVVGIVEDKEDEEKLRLFAKAHGRGLIGQLRIHGTPGSIREIIGENMMFTVRGKGFMPWEHLGLGHIGLLEMLWVEPCERTEDRDTVCEALQFALRFAESPSRWVYDGYKAGAAAYDNWIQAIKSDEPDGMGLSYNAECWAECRQNAPLFLREAAERLGGEPAKLLNQAAGIFQDVSLHLKAVAALFPFESWQPPHLKEQDRLDQMITHLEAAKGLEQEGYQLMRQIVELLS</sequence>
<accession>A0A6B8RVP5</accession>
<protein>
    <submittedName>
        <fullName evidence="1">Uncharacterized protein</fullName>
    </submittedName>
</protein>
<evidence type="ECO:0000313" key="2">
    <source>
        <dbReference type="Proteomes" id="UP000426246"/>
    </source>
</evidence>
<dbReference type="KEGG" id="ppsc:EHS13_32920"/>
<dbReference type="AlphaFoldDB" id="A0A6B8RVP5"/>
<dbReference type="OrthoDB" id="2539234at2"/>
<reference evidence="2" key="1">
    <citation type="submission" date="2018-11" db="EMBL/GenBank/DDBJ databases">
        <title>Complete genome sequence of Paenibacillus sp. ML311-T8.</title>
        <authorList>
            <person name="Nam Y.-D."/>
            <person name="Kang J."/>
            <person name="Chung W.-H."/>
            <person name="Park Y.S."/>
        </authorList>
    </citation>
    <scope>NUCLEOTIDE SEQUENCE [LARGE SCALE GENOMIC DNA]</scope>
    <source>
        <strain evidence="2">ML311-T8</strain>
    </source>
</reference>
<dbReference type="RefSeq" id="WP_155704466.1">
    <property type="nucleotide sequence ID" value="NZ_CP034235.1"/>
</dbReference>
<keyword evidence="2" id="KW-1185">Reference proteome</keyword>
<proteinExistence type="predicted"/>
<name>A0A6B8RVP5_9BACL</name>
<evidence type="ECO:0000313" key="1">
    <source>
        <dbReference type="EMBL" id="QGQ99326.1"/>
    </source>
</evidence>